<keyword evidence="2" id="KW-1185">Reference proteome</keyword>
<proteinExistence type="predicted"/>
<dbReference type="AlphaFoldDB" id="A0A1I6KFT1"/>
<protein>
    <submittedName>
        <fullName evidence="1">Transposase (Or an inactivated derivative)</fullName>
    </submittedName>
</protein>
<organism evidence="1 2">
    <name type="scientific">Halomicrobium zhouii</name>
    <dbReference type="NCBI Taxonomy" id="767519"/>
    <lineage>
        <taxon>Archaea</taxon>
        <taxon>Methanobacteriati</taxon>
        <taxon>Methanobacteriota</taxon>
        <taxon>Stenosarchaea group</taxon>
        <taxon>Halobacteria</taxon>
        <taxon>Halobacteriales</taxon>
        <taxon>Haloarculaceae</taxon>
        <taxon>Halomicrobium</taxon>
    </lineage>
</organism>
<name>A0A1I6KFT1_9EURY</name>
<evidence type="ECO:0000313" key="2">
    <source>
        <dbReference type="Proteomes" id="UP000199062"/>
    </source>
</evidence>
<dbReference type="Proteomes" id="UP000199062">
    <property type="component" value="Unassembled WGS sequence"/>
</dbReference>
<sequence>MDKCAKLSFLDHIVDQAREQEVFSREDVPTEERVWAAFLYHSGLSYLKVGLALNHSHEAVHQWYHQIAELFDPESDRHGVIAVDETKVATEDEEIYVWAAVNVDMFETVHVEVSLDRSDLDALVFLKTVLARFHGEPVVLADRGPWYDWPLNDFDLPCRSRRETWGERSLVEAWFFVFKYRTMLFLARLPYPSSWQSADRWAKAFATFHNALR</sequence>
<dbReference type="EMBL" id="FOZK01000001">
    <property type="protein sequence ID" value="SFR90102.1"/>
    <property type="molecule type" value="Genomic_DNA"/>
</dbReference>
<reference evidence="1 2" key="1">
    <citation type="submission" date="2016-10" db="EMBL/GenBank/DDBJ databases">
        <authorList>
            <person name="de Groot N.N."/>
        </authorList>
    </citation>
    <scope>NUCLEOTIDE SEQUENCE [LARGE SCALE GENOMIC DNA]</scope>
    <source>
        <strain evidence="1 2">CGMCC 1.10457</strain>
    </source>
</reference>
<gene>
    <name evidence="1" type="ORF">SAMN05216559_0745</name>
</gene>
<evidence type="ECO:0000313" key="1">
    <source>
        <dbReference type="EMBL" id="SFR90102.1"/>
    </source>
</evidence>
<dbReference type="STRING" id="767519.SAMN05216559_0745"/>
<dbReference type="PANTHER" id="PTHR39967">
    <property type="match status" value="1"/>
</dbReference>
<dbReference type="PANTHER" id="PTHR39967:SF1">
    <property type="entry name" value="ISH14-TYPE TRANSPOSASE HSIRS44"/>
    <property type="match status" value="1"/>
</dbReference>
<accession>A0A1I6KFT1</accession>